<accession>A0ABP9DUK5</accession>
<sequence>MAQKITHDPHRAVTGDAGRLVTAGPDPPPLHHQLPPPAPPTQTEASVPTTTGPDRRTVLCGIAAVLAAPGALAACSSSPGEFQPGATTTPAPGGGATGTPLADIPVGGGRIVTRGEQSILLVQPSPGQVTAFDASCPHQGTTVDPPQNGVITCPNHFSQFDAATGAVRKGPADTGLPQVPVRVVDGTVQVI</sequence>
<evidence type="ECO:0000259" key="6">
    <source>
        <dbReference type="PROSITE" id="PS51296"/>
    </source>
</evidence>
<feature type="compositionally biased region" description="Basic and acidic residues" evidence="5">
    <location>
        <begin position="1"/>
        <end position="13"/>
    </location>
</feature>
<keyword evidence="1" id="KW-0001">2Fe-2S</keyword>
<feature type="domain" description="Rieske" evidence="6">
    <location>
        <begin position="96"/>
        <end position="190"/>
    </location>
</feature>
<evidence type="ECO:0000313" key="8">
    <source>
        <dbReference type="Proteomes" id="UP001500457"/>
    </source>
</evidence>
<evidence type="ECO:0000256" key="1">
    <source>
        <dbReference type="ARBA" id="ARBA00022714"/>
    </source>
</evidence>
<evidence type="ECO:0000256" key="4">
    <source>
        <dbReference type="ARBA" id="ARBA00023014"/>
    </source>
</evidence>
<feature type="compositionally biased region" description="Pro residues" evidence="5">
    <location>
        <begin position="25"/>
        <end position="40"/>
    </location>
</feature>
<feature type="region of interest" description="Disordered" evidence="5">
    <location>
        <begin position="76"/>
        <end position="95"/>
    </location>
</feature>
<dbReference type="Gene3D" id="2.102.10.10">
    <property type="entry name" value="Rieske [2Fe-2S] iron-sulphur domain"/>
    <property type="match status" value="1"/>
</dbReference>
<dbReference type="Proteomes" id="UP001500457">
    <property type="component" value="Unassembled WGS sequence"/>
</dbReference>
<evidence type="ECO:0000256" key="5">
    <source>
        <dbReference type="SAM" id="MobiDB-lite"/>
    </source>
</evidence>
<dbReference type="InterPro" id="IPR036922">
    <property type="entry name" value="Rieske_2Fe-2S_sf"/>
</dbReference>
<proteinExistence type="predicted"/>
<feature type="compositionally biased region" description="Low complexity" evidence="5">
    <location>
        <begin position="76"/>
        <end position="91"/>
    </location>
</feature>
<dbReference type="PROSITE" id="PS51296">
    <property type="entry name" value="RIESKE"/>
    <property type="match status" value="1"/>
</dbReference>
<protein>
    <recommendedName>
        <fullName evidence="6">Rieske domain-containing protein</fullName>
    </recommendedName>
</protein>
<dbReference type="InterPro" id="IPR017941">
    <property type="entry name" value="Rieske_2Fe-2S"/>
</dbReference>
<dbReference type="EMBL" id="BAABHQ010000001">
    <property type="protein sequence ID" value="GAA4859453.1"/>
    <property type="molecule type" value="Genomic_DNA"/>
</dbReference>
<comment type="caution">
    <text evidence="7">The sequence shown here is derived from an EMBL/GenBank/DDBJ whole genome shotgun (WGS) entry which is preliminary data.</text>
</comment>
<keyword evidence="2" id="KW-0479">Metal-binding</keyword>
<name>A0ABP9DUK5_9PSEU</name>
<gene>
    <name evidence="7" type="ORF">GCM10023203_02960</name>
</gene>
<dbReference type="Pfam" id="PF00355">
    <property type="entry name" value="Rieske"/>
    <property type="match status" value="1"/>
</dbReference>
<evidence type="ECO:0000256" key="2">
    <source>
        <dbReference type="ARBA" id="ARBA00022723"/>
    </source>
</evidence>
<reference evidence="8" key="1">
    <citation type="journal article" date="2019" name="Int. J. Syst. Evol. Microbiol.">
        <title>The Global Catalogue of Microorganisms (GCM) 10K type strain sequencing project: providing services to taxonomists for standard genome sequencing and annotation.</title>
        <authorList>
            <consortium name="The Broad Institute Genomics Platform"/>
            <consortium name="The Broad Institute Genome Sequencing Center for Infectious Disease"/>
            <person name="Wu L."/>
            <person name="Ma J."/>
        </authorList>
    </citation>
    <scope>NUCLEOTIDE SEQUENCE [LARGE SCALE GENOMIC DNA]</scope>
    <source>
        <strain evidence="8">JCM 17983</strain>
    </source>
</reference>
<keyword evidence="8" id="KW-1185">Reference proteome</keyword>
<dbReference type="SUPFAM" id="SSF50022">
    <property type="entry name" value="ISP domain"/>
    <property type="match status" value="1"/>
</dbReference>
<feature type="region of interest" description="Disordered" evidence="5">
    <location>
        <begin position="1"/>
        <end position="52"/>
    </location>
</feature>
<evidence type="ECO:0000256" key="3">
    <source>
        <dbReference type="ARBA" id="ARBA00023004"/>
    </source>
</evidence>
<dbReference type="CDD" id="cd03467">
    <property type="entry name" value="Rieske"/>
    <property type="match status" value="1"/>
</dbReference>
<evidence type="ECO:0000313" key="7">
    <source>
        <dbReference type="EMBL" id="GAA4859453.1"/>
    </source>
</evidence>
<keyword evidence="4" id="KW-0411">Iron-sulfur</keyword>
<keyword evidence="3" id="KW-0408">Iron</keyword>
<organism evidence="7 8">
    <name type="scientific">Actinomycetospora straminea</name>
    <dbReference type="NCBI Taxonomy" id="663607"/>
    <lineage>
        <taxon>Bacteria</taxon>
        <taxon>Bacillati</taxon>
        <taxon>Actinomycetota</taxon>
        <taxon>Actinomycetes</taxon>
        <taxon>Pseudonocardiales</taxon>
        <taxon>Pseudonocardiaceae</taxon>
        <taxon>Actinomycetospora</taxon>
    </lineage>
</organism>